<sequence>MRDVDWWSTNRSFDSLQRRRTEMVRESKRVLTLLSPVPAMGTTKWSSYMAGMLVATTDTTWPLRMLRVLIEEASWRNQRNQTSKWLLSSCALTWPCSGPGSPLFGSPLTSSTTFPITNKSSLSISDFRVLASEECEDYEGLFSLHSSALKLSFESLKSRDDCVHLTAQCGRLVKLKAKRYKHLGHTLHLGGHAPHYESKLVEIPEQTIAAIEKNPKCCIEFLISMETAASTREGKQFKRKPEGEGLSYGKSPQL</sequence>
<evidence type="ECO:0000313" key="2">
    <source>
        <dbReference type="EMBL" id="KAK3023004.1"/>
    </source>
</evidence>
<feature type="compositionally biased region" description="Basic and acidic residues" evidence="1">
    <location>
        <begin position="232"/>
        <end position="243"/>
    </location>
</feature>
<dbReference type="EMBL" id="JAVXUP010000682">
    <property type="protein sequence ID" value="KAK3023004.1"/>
    <property type="molecule type" value="Genomic_DNA"/>
</dbReference>
<accession>A0AA88WAM9</accession>
<name>A0AA88WAM9_9ASTE</name>
<evidence type="ECO:0000256" key="1">
    <source>
        <dbReference type="SAM" id="MobiDB-lite"/>
    </source>
</evidence>
<organism evidence="2 3">
    <name type="scientific">Escallonia herrerae</name>
    <dbReference type="NCBI Taxonomy" id="1293975"/>
    <lineage>
        <taxon>Eukaryota</taxon>
        <taxon>Viridiplantae</taxon>
        <taxon>Streptophyta</taxon>
        <taxon>Embryophyta</taxon>
        <taxon>Tracheophyta</taxon>
        <taxon>Spermatophyta</taxon>
        <taxon>Magnoliopsida</taxon>
        <taxon>eudicotyledons</taxon>
        <taxon>Gunneridae</taxon>
        <taxon>Pentapetalae</taxon>
        <taxon>asterids</taxon>
        <taxon>campanulids</taxon>
        <taxon>Escalloniales</taxon>
        <taxon>Escalloniaceae</taxon>
        <taxon>Escallonia</taxon>
    </lineage>
</organism>
<dbReference type="AlphaFoldDB" id="A0AA88WAM9"/>
<comment type="caution">
    <text evidence="2">The sequence shown here is derived from an EMBL/GenBank/DDBJ whole genome shotgun (WGS) entry which is preliminary data.</text>
</comment>
<reference evidence="2" key="1">
    <citation type="submission" date="2022-12" db="EMBL/GenBank/DDBJ databases">
        <title>Draft genome assemblies for two species of Escallonia (Escalloniales).</title>
        <authorList>
            <person name="Chanderbali A."/>
            <person name="Dervinis C."/>
            <person name="Anghel I."/>
            <person name="Soltis D."/>
            <person name="Soltis P."/>
            <person name="Zapata F."/>
        </authorList>
    </citation>
    <scope>NUCLEOTIDE SEQUENCE</scope>
    <source>
        <strain evidence="2">UCBG64.0493</strain>
        <tissue evidence="2">Leaf</tissue>
    </source>
</reference>
<evidence type="ECO:0000313" key="3">
    <source>
        <dbReference type="Proteomes" id="UP001188597"/>
    </source>
</evidence>
<protein>
    <submittedName>
        <fullName evidence="2">Uncharacterized protein</fullName>
    </submittedName>
</protein>
<dbReference type="Proteomes" id="UP001188597">
    <property type="component" value="Unassembled WGS sequence"/>
</dbReference>
<gene>
    <name evidence="2" type="ORF">RJ639_044998</name>
</gene>
<proteinExistence type="predicted"/>
<keyword evidence="3" id="KW-1185">Reference proteome</keyword>
<feature type="region of interest" description="Disordered" evidence="1">
    <location>
        <begin position="232"/>
        <end position="254"/>
    </location>
</feature>